<proteinExistence type="predicted"/>
<reference evidence="1" key="1">
    <citation type="submission" date="2020-03" db="EMBL/GenBank/DDBJ databases">
        <title>A transcriptome and proteome of the tick Rhipicephalus microplus shaped by the genetic composition of its hosts and developmental stage.</title>
        <authorList>
            <person name="Garcia G.R."/>
            <person name="Ribeiro J.M.C."/>
            <person name="Maruyama S.R."/>
            <person name="Gardinasse L.G."/>
            <person name="Nelson K."/>
            <person name="Ferreira B.R."/>
            <person name="Andrade T.G."/>
            <person name="Santos I.K.F.M."/>
        </authorList>
    </citation>
    <scope>NUCLEOTIDE SEQUENCE</scope>
    <source>
        <strain evidence="1">NSGR</strain>
        <tissue evidence="1">Salivary glands</tissue>
    </source>
</reference>
<dbReference type="GO" id="GO:0043176">
    <property type="term" value="F:amine binding"/>
    <property type="evidence" value="ECO:0007669"/>
    <property type="project" value="InterPro"/>
</dbReference>
<name>A0A6G5A6Z6_RHIMP</name>
<accession>A0A6G5A6Z6</accession>
<protein>
    <submittedName>
        <fullName evidence="1">Putative lipocalin lipocalin</fullName>
    </submittedName>
</protein>
<dbReference type="Gene3D" id="2.40.128.20">
    <property type="match status" value="1"/>
</dbReference>
<organism evidence="1">
    <name type="scientific">Rhipicephalus microplus</name>
    <name type="common">Cattle tick</name>
    <name type="synonym">Boophilus microplus</name>
    <dbReference type="NCBI Taxonomy" id="6941"/>
    <lineage>
        <taxon>Eukaryota</taxon>
        <taxon>Metazoa</taxon>
        <taxon>Ecdysozoa</taxon>
        <taxon>Arthropoda</taxon>
        <taxon>Chelicerata</taxon>
        <taxon>Arachnida</taxon>
        <taxon>Acari</taxon>
        <taxon>Parasitiformes</taxon>
        <taxon>Ixodida</taxon>
        <taxon>Ixodoidea</taxon>
        <taxon>Ixodidae</taxon>
        <taxon>Rhipicephalinae</taxon>
        <taxon>Rhipicephalus</taxon>
        <taxon>Boophilus</taxon>
    </lineage>
</organism>
<dbReference type="InterPro" id="IPR002970">
    <property type="entry name" value="Tick_his-bd"/>
</dbReference>
<dbReference type="GO" id="GO:0030682">
    <property type="term" value="P:symbiont-mediated perturbation of host defenses"/>
    <property type="evidence" value="ECO:0007669"/>
    <property type="project" value="InterPro"/>
</dbReference>
<dbReference type="EMBL" id="GIKN01003657">
    <property type="protein sequence ID" value="NIE45930.1"/>
    <property type="molecule type" value="Transcribed_RNA"/>
</dbReference>
<sequence>MIASHCEHIHLIWQNESRLKDYQRAWTSLNKTSNITYYQIRATELELIYISTNHETVKSNLTCWIVNMEVLNQTEETAVRHYHYLRNATRQVFFKDVQVNTVSKLNYSIKNAVEYEYERDDKKADPVIFTDGEMCDLFNVPRISPEGGCELWVKSDYKDNVPHAVRLFTIFYAMWKKATIYMTRSYAATSLRA</sequence>
<dbReference type="AlphaFoldDB" id="A0A6G5A6Z6"/>
<dbReference type="Pfam" id="PF02098">
    <property type="entry name" value="His_binding"/>
    <property type="match status" value="1"/>
</dbReference>
<evidence type="ECO:0000313" key="1">
    <source>
        <dbReference type="EMBL" id="NIE45930.1"/>
    </source>
</evidence>
<dbReference type="InterPro" id="IPR012674">
    <property type="entry name" value="Calycin"/>
</dbReference>
<dbReference type="SUPFAM" id="SSF50814">
    <property type="entry name" value="Lipocalins"/>
    <property type="match status" value="1"/>
</dbReference>